<evidence type="ECO:0000256" key="12">
    <source>
        <dbReference type="ARBA" id="ARBA00023136"/>
    </source>
</evidence>
<evidence type="ECO:0000256" key="11">
    <source>
        <dbReference type="ARBA" id="ARBA00023128"/>
    </source>
</evidence>
<proteinExistence type="inferred from homology"/>
<dbReference type="OMA" id="CNSKLAF"/>
<dbReference type="RefSeq" id="XP_013244794.1">
    <property type="nucleotide sequence ID" value="XM_013389340.1"/>
</dbReference>
<dbReference type="OrthoDB" id="17199at2759"/>
<evidence type="ECO:0000256" key="1">
    <source>
        <dbReference type="ARBA" id="ARBA00001974"/>
    </source>
</evidence>
<keyword evidence="18" id="KW-1185">Reference proteome</keyword>
<dbReference type="AlphaFoldDB" id="A0A066WLU0"/>
<protein>
    <recommendedName>
        <fullName evidence="14">Sulfhydryl oxidase</fullName>
        <ecNumber evidence="14">1.8.3.2</ecNumber>
    </recommendedName>
</protein>
<evidence type="ECO:0000259" key="16">
    <source>
        <dbReference type="PROSITE" id="PS51324"/>
    </source>
</evidence>
<keyword evidence="12 14" id="KW-0472">Membrane</keyword>
<evidence type="ECO:0000256" key="6">
    <source>
        <dbReference type="ARBA" id="ARBA00022692"/>
    </source>
</evidence>
<comment type="similarity">
    <text evidence="4">Belongs to the COX16 family.</text>
</comment>
<keyword evidence="11" id="KW-0496">Mitochondrion</keyword>
<dbReference type="InterPro" id="IPR017905">
    <property type="entry name" value="ERV/ALR_sulphydryl_oxidase"/>
</dbReference>
<keyword evidence="13" id="KW-1015">Disulfide bond</keyword>
<evidence type="ECO:0000256" key="2">
    <source>
        <dbReference type="ARBA" id="ARBA00002490"/>
    </source>
</evidence>
<evidence type="ECO:0000256" key="9">
    <source>
        <dbReference type="ARBA" id="ARBA00022989"/>
    </source>
</evidence>
<evidence type="ECO:0000256" key="7">
    <source>
        <dbReference type="ARBA" id="ARBA00022792"/>
    </source>
</evidence>
<sequence length="344" mass="38735">MPTFQAKPLGRRPSPFSRFVPHVRNHPVLFFGLPFVLTIVGASFGLSRLTQTRYDYNAQKVSTLSKEEELNMKKDRRRIDIREEYYKLQAKSDELDDWEPKRIKRPEGVPEWGVPAMNLSDKALEPRDYSRVRSVLEASEGDGKGSERSEGDEKPLPAGMSRGRNGVVLGPDGKPCRACNSKLAFSQAMKTTLPGAASFKESTKALKAKTKTAERKVECPPDGTELGRSTWTFLHSAAAYYPDKPSLKHQNAMRELMHSVSLLYPCAPCAEALRDELGRDAREGGWEAKELTLETAISSGPQIRRWLCGIHNEVNERVGKQKWQCDEKTLNERWKDGPNDGRCD</sequence>
<evidence type="ECO:0000256" key="3">
    <source>
        <dbReference type="ARBA" id="ARBA00004434"/>
    </source>
</evidence>
<keyword evidence="10 14" id="KW-0560">Oxidoreductase</keyword>
<dbReference type="InterPro" id="IPR036774">
    <property type="entry name" value="ERV/ALR_sulphydryl_oxid_sf"/>
</dbReference>
<evidence type="ECO:0000256" key="5">
    <source>
        <dbReference type="ARBA" id="ARBA00022630"/>
    </source>
</evidence>
<dbReference type="PANTHER" id="PTHR12645:SF0">
    <property type="entry name" value="FAD-LINKED SULFHYDRYL OXIDASE ALR"/>
    <property type="match status" value="1"/>
</dbReference>
<dbReference type="InterPro" id="IPR020164">
    <property type="entry name" value="Cyt_c_Oxase_assmbl_COX16"/>
</dbReference>
<dbReference type="Pfam" id="PF14138">
    <property type="entry name" value="COX16"/>
    <property type="match status" value="1"/>
</dbReference>
<dbReference type="InterPro" id="IPR039799">
    <property type="entry name" value="ALR/ERV"/>
</dbReference>
<evidence type="ECO:0000256" key="13">
    <source>
        <dbReference type="ARBA" id="ARBA00023157"/>
    </source>
</evidence>
<dbReference type="HOGENOM" id="CLU_811814_0_0_1"/>
<comment type="subcellular location">
    <subcellularLocation>
        <location evidence="3">Mitochondrion inner membrane</location>
        <topology evidence="3">Single-pass membrane protein</topology>
    </subcellularLocation>
</comment>
<dbReference type="GO" id="GO:0050660">
    <property type="term" value="F:flavin adenine dinucleotide binding"/>
    <property type="evidence" value="ECO:0007669"/>
    <property type="project" value="TreeGrafter"/>
</dbReference>
<feature type="transmembrane region" description="Helical" evidence="14">
    <location>
        <begin position="28"/>
        <end position="46"/>
    </location>
</feature>
<dbReference type="SUPFAM" id="SSF69000">
    <property type="entry name" value="FAD-dependent thiol oxidase"/>
    <property type="match status" value="1"/>
</dbReference>
<keyword evidence="7" id="KW-0999">Mitochondrion inner membrane</keyword>
<dbReference type="Gene3D" id="4.10.320.60">
    <property type="match status" value="1"/>
</dbReference>
<comment type="cofactor">
    <cofactor evidence="1 14">
        <name>FAD</name>
        <dbReference type="ChEBI" id="CHEBI:57692"/>
    </cofactor>
</comment>
<feature type="region of interest" description="Disordered" evidence="15">
    <location>
        <begin position="136"/>
        <end position="165"/>
    </location>
</feature>
<evidence type="ECO:0000313" key="17">
    <source>
        <dbReference type="EMBL" id="KDN51954.1"/>
    </source>
</evidence>
<evidence type="ECO:0000256" key="10">
    <source>
        <dbReference type="ARBA" id="ARBA00023002"/>
    </source>
</evidence>
<dbReference type="STRING" id="1037660.A0A066WLU0"/>
<dbReference type="Pfam" id="PF04777">
    <property type="entry name" value="Evr1_Alr"/>
    <property type="match status" value="1"/>
</dbReference>
<name>A0A066WLU0_TILAU</name>
<evidence type="ECO:0000256" key="4">
    <source>
        <dbReference type="ARBA" id="ARBA00008370"/>
    </source>
</evidence>
<dbReference type="InParanoid" id="A0A066WLU0"/>
<keyword evidence="5 14" id="KW-0285">Flavoprotein</keyword>
<feature type="compositionally biased region" description="Basic and acidic residues" evidence="15">
    <location>
        <begin position="141"/>
        <end position="155"/>
    </location>
</feature>
<dbReference type="PANTHER" id="PTHR12645">
    <property type="entry name" value="ALR/ERV"/>
    <property type="match status" value="1"/>
</dbReference>
<accession>A0A066WLU0</accession>
<dbReference type="GeneID" id="25267486"/>
<evidence type="ECO:0000313" key="18">
    <source>
        <dbReference type="Proteomes" id="UP000027361"/>
    </source>
</evidence>
<organism evidence="17 18">
    <name type="scientific">Tilletiaria anomala (strain ATCC 24038 / CBS 436.72 / UBC 951)</name>
    <dbReference type="NCBI Taxonomy" id="1037660"/>
    <lineage>
        <taxon>Eukaryota</taxon>
        <taxon>Fungi</taxon>
        <taxon>Dikarya</taxon>
        <taxon>Basidiomycota</taxon>
        <taxon>Ustilaginomycotina</taxon>
        <taxon>Exobasidiomycetes</taxon>
        <taxon>Georgefischeriales</taxon>
        <taxon>Tilletiariaceae</taxon>
        <taxon>Tilletiaria</taxon>
    </lineage>
</organism>
<dbReference type="GO" id="GO:0016971">
    <property type="term" value="F:flavin-dependent sulfhydryl oxidase activity"/>
    <property type="evidence" value="ECO:0007669"/>
    <property type="project" value="InterPro"/>
</dbReference>
<keyword evidence="6 14" id="KW-0812">Transmembrane</keyword>
<comment type="function">
    <text evidence="2">Required for the assembly of the mitochondrial respiratory chain complex IV (CIV), also known as cytochrome c oxidase. May participate in merging the COX1 and COX2 assembly lines.</text>
</comment>
<feature type="domain" description="ERV/ALR sulfhydryl oxidase" evidence="16">
    <location>
        <begin position="219"/>
        <end position="334"/>
    </location>
</feature>
<dbReference type="PROSITE" id="PS51324">
    <property type="entry name" value="ERV_ALR"/>
    <property type="match status" value="1"/>
</dbReference>
<evidence type="ECO:0000256" key="15">
    <source>
        <dbReference type="SAM" id="MobiDB-lite"/>
    </source>
</evidence>
<comment type="caution">
    <text evidence="17">The sequence shown here is derived from an EMBL/GenBank/DDBJ whole genome shotgun (WGS) entry which is preliminary data.</text>
</comment>
<dbReference type="EC" id="1.8.3.2" evidence="14"/>
<evidence type="ECO:0000256" key="14">
    <source>
        <dbReference type="RuleBase" id="RU371123"/>
    </source>
</evidence>
<comment type="catalytic activity">
    <reaction evidence="14">
        <text>2 R'C(R)SH + O2 = R'C(R)S-S(R)CR' + H2O2</text>
        <dbReference type="Rhea" id="RHEA:17357"/>
        <dbReference type="ChEBI" id="CHEBI:15379"/>
        <dbReference type="ChEBI" id="CHEBI:16240"/>
        <dbReference type="ChEBI" id="CHEBI:16520"/>
        <dbReference type="ChEBI" id="CHEBI:17412"/>
        <dbReference type="EC" id="1.8.3.2"/>
    </reaction>
</comment>
<keyword evidence="9 14" id="KW-1133">Transmembrane helix</keyword>
<keyword evidence="8 14" id="KW-0274">FAD</keyword>
<dbReference type="EMBL" id="JMSN01000015">
    <property type="protein sequence ID" value="KDN51954.1"/>
    <property type="molecule type" value="Genomic_DNA"/>
</dbReference>
<gene>
    <name evidence="17" type="ORF">K437DRAFT_44038</name>
</gene>
<dbReference type="Gene3D" id="1.20.120.310">
    <property type="entry name" value="ERV/ALR sulfhydryl oxidase domain"/>
    <property type="match status" value="1"/>
</dbReference>
<dbReference type="Proteomes" id="UP000027361">
    <property type="component" value="Unassembled WGS sequence"/>
</dbReference>
<dbReference type="GO" id="GO:0005743">
    <property type="term" value="C:mitochondrial inner membrane"/>
    <property type="evidence" value="ECO:0007669"/>
    <property type="project" value="UniProtKB-SubCell"/>
</dbReference>
<reference evidence="17 18" key="1">
    <citation type="submission" date="2014-05" db="EMBL/GenBank/DDBJ databases">
        <title>Draft genome sequence of a rare smut relative, Tilletiaria anomala UBC 951.</title>
        <authorList>
            <consortium name="DOE Joint Genome Institute"/>
            <person name="Toome M."/>
            <person name="Kuo A."/>
            <person name="Henrissat B."/>
            <person name="Lipzen A."/>
            <person name="Tritt A."/>
            <person name="Yoshinaga Y."/>
            <person name="Zane M."/>
            <person name="Barry K."/>
            <person name="Grigoriev I.V."/>
            <person name="Spatafora J.W."/>
            <person name="Aimea M.C."/>
        </authorList>
    </citation>
    <scope>NUCLEOTIDE SEQUENCE [LARGE SCALE GENOMIC DNA]</scope>
    <source>
        <strain evidence="17 18">UBC 951</strain>
    </source>
</reference>
<evidence type="ECO:0000256" key="8">
    <source>
        <dbReference type="ARBA" id="ARBA00022827"/>
    </source>
</evidence>